<evidence type="ECO:0000313" key="3">
    <source>
        <dbReference type="Proteomes" id="UP001501057"/>
    </source>
</evidence>
<reference evidence="2 3" key="1">
    <citation type="journal article" date="2019" name="Int. J. Syst. Evol. Microbiol.">
        <title>The Global Catalogue of Microorganisms (GCM) 10K type strain sequencing project: providing services to taxonomists for standard genome sequencing and annotation.</title>
        <authorList>
            <consortium name="The Broad Institute Genomics Platform"/>
            <consortium name="The Broad Institute Genome Sequencing Center for Infectious Disease"/>
            <person name="Wu L."/>
            <person name="Ma J."/>
        </authorList>
    </citation>
    <scope>NUCLEOTIDE SEQUENCE [LARGE SCALE GENOMIC DNA]</scope>
    <source>
        <strain evidence="2 3">JCM 13518</strain>
    </source>
</reference>
<keyword evidence="1" id="KW-0472">Membrane</keyword>
<dbReference type="EMBL" id="BAAAME010000002">
    <property type="protein sequence ID" value="GAA1728901.1"/>
    <property type="molecule type" value="Genomic_DNA"/>
</dbReference>
<comment type="caution">
    <text evidence="2">The sequence shown here is derived from an EMBL/GenBank/DDBJ whole genome shotgun (WGS) entry which is preliminary data.</text>
</comment>
<evidence type="ECO:0000313" key="2">
    <source>
        <dbReference type="EMBL" id="GAA1728901.1"/>
    </source>
</evidence>
<feature type="transmembrane region" description="Helical" evidence="1">
    <location>
        <begin position="164"/>
        <end position="185"/>
    </location>
</feature>
<organism evidence="2 3">
    <name type="scientific">Aeromicrobium alkaliterrae</name>
    <dbReference type="NCBI Taxonomy" id="302168"/>
    <lineage>
        <taxon>Bacteria</taxon>
        <taxon>Bacillati</taxon>
        <taxon>Actinomycetota</taxon>
        <taxon>Actinomycetes</taxon>
        <taxon>Propionibacteriales</taxon>
        <taxon>Nocardioidaceae</taxon>
        <taxon>Aeromicrobium</taxon>
    </lineage>
</organism>
<keyword evidence="1" id="KW-0812">Transmembrane</keyword>
<proteinExistence type="predicted"/>
<gene>
    <name evidence="2" type="ORF">GCM10009710_06920</name>
</gene>
<dbReference type="Proteomes" id="UP001501057">
    <property type="component" value="Unassembled WGS sequence"/>
</dbReference>
<evidence type="ECO:0008006" key="4">
    <source>
        <dbReference type="Google" id="ProtNLM"/>
    </source>
</evidence>
<keyword evidence="3" id="KW-1185">Reference proteome</keyword>
<name>A0ABN2JJQ7_9ACTN</name>
<dbReference type="RefSeq" id="WP_344197777.1">
    <property type="nucleotide sequence ID" value="NZ_BAAAME010000002.1"/>
</dbReference>
<evidence type="ECO:0000256" key="1">
    <source>
        <dbReference type="SAM" id="Phobius"/>
    </source>
</evidence>
<feature type="transmembrane region" description="Helical" evidence="1">
    <location>
        <begin position="140"/>
        <end position="158"/>
    </location>
</feature>
<keyword evidence="1" id="KW-1133">Transmembrane helix</keyword>
<protein>
    <recommendedName>
        <fullName evidence="4">GRAM domain-containing protein</fullName>
    </recommendedName>
</protein>
<accession>A0ABN2JJQ7</accession>
<sequence length="204" mass="22460">MEHRENDSESSQWSVRANFWRGDRALGGTMVVHGDRLAFTPHAFDRATGGSTTFTVPLSEIRSLATVPRSVTFPRRRLLIETCDGRTGVFLIPRQEEIAERLAQAVAAAGGPIVEPDQVKDLPAVAPDDSLVMRVMLSGWLHLITVPLWTALLVSLVLGSSGPFAIALASLVLLSSIFWTIRGFLRSSRIRRARAPHERPRSGR</sequence>